<feature type="region of interest" description="Disordered" evidence="1">
    <location>
        <begin position="20"/>
        <end position="53"/>
    </location>
</feature>
<keyword evidence="3" id="KW-1185">Reference proteome</keyword>
<evidence type="ECO:0000313" key="3">
    <source>
        <dbReference type="Proteomes" id="UP000637383"/>
    </source>
</evidence>
<proteinExistence type="predicted"/>
<evidence type="ECO:0000256" key="1">
    <source>
        <dbReference type="SAM" id="MobiDB-lite"/>
    </source>
</evidence>
<dbReference type="Proteomes" id="UP000637383">
    <property type="component" value="Unassembled WGS sequence"/>
</dbReference>
<name>A0ABR8KJI1_9NOSO</name>
<dbReference type="EMBL" id="JACJTU010000045">
    <property type="protein sequence ID" value="MBD2738222.1"/>
    <property type="molecule type" value="Genomic_DNA"/>
</dbReference>
<accession>A0ABR8KJI1</accession>
<sequence>MRHILDSLSSVSAISRLAGEGMRRWGDGGAGEQRGRGAGEQRGRGAEEQGRRVFPAPFPLPPCFFPCPMPNAQCPMPNAH</sequence>
<feature type="compositionally biased region" description="Basic and acidic residues" evidence="1">
    <location>
        <begin position="33"/>
        <end position="51"/>
    </location>
</feature>
<reference evidence="2 3" key="1">
    <citation type="journal article" date="2020" name="ISME J.">
        <title>Comparative genomics reveals insights into cyanobacterial evolution and habitat adaptation.</title>
        <authorList>
            <person name="Chen M.Y."/>
            <person name="Teng W.K."/>
            <person name="Zhao L."/>
            <person name="Hu C.X."/>
            <person name="Zhou Y.K."/>
            <person name="Han B.P."/>
            <person name="Song L.R."/>
            <person name="Shu W.S."/>
        </authorList>
    </citation>
    <scope>NUCLEOTIDE SEQUENCE [LARGE SCALE GENOMIC DNA]</scope>
    <source>
        <strain evidence="2 3">FACHB-159</strain>
    </source>
</reference>
<gene>
    <name evidence="2" type="ORF">H6H03_30820</name>
</gene>
<evidence type="ECO:0000313" key="2">
    <source>
        <dbReference type="EMBL" id="MBD2738222.1"/>
    </source>
</evidence>
<comment type="caution">
    <text evidence="2">The sequence shown here is derived from an EMBL/GenBank/DDBJ whole genome shotgun (WGS) entry which is preliminary data.</text>
</comment>
<organism evidence="2 3">
    <name type="scientific">Nostoc paludosum FACHB-159</name>
    <dbReference type="NCBI Taxonomy" id="2692908"/>
    <lineage>
        <taxon>Bacteria</taxon>
        <taxon>Bacillati</taxon>
        <taxon>Cyanobacteriota</taxon>
        <taxon>Cyanophyceae</taxon>
        <taxon>Nostocales</taxon>
        <taxon>Nostocaceae</taxon>
        <taxon>Nostoc</taxon>
    </lineage>
</organism>
<protein>
    <submittedName>
        <fullName evidence="2">Uncharacterized protein</fullName>
    </submittedName>
</protein>